<protein>
    <recommendedName>
        <fullName evidence="1">HNH endonuclease 5 domain-containing protein</fullName>
    </recommendedName>
</protein>
<comment type="caution">
    <text evidence="2">The sequence shown here is derived from an EMBL/GenBank/DDBJ whole genome shotgun (WGS) entry which is preliminary data.</text>
</comment>
<evidence type="ECO:0000259" key="1">
    <source>
        <dbReference type="Pfam" id="PF14279"/>
    </source>
</evidence>
<dbReference type="Proteomes" id="UP000095008">
    <property type="component" value="Unassembled WGS sequence"/>
</dbReference>
<evidence type="ECO:0000313" key="2">
    <source>
        <dbReference type="EMBL" id="OCX73463.1"/>
    </source>
</evidence>
<feature type="domain" description="HNH endonuclease 5" evidence="1">
    <location>
        <begin position="6"/>
        <end position="58"/>
    </location>
</feature>
<keyword evidence="3" id="KW-1185">Reference proteome</keyword>
<dbReference type="AlphaFoldDB" id="A0A1C2IBY2"/>
<dbReference type="InterPro" id="IPR029471">
    <property type="entry name" value="HNH_5"/>
</dbReference>
<dbReference type="EMBL" id="LWRY01000076">
    <property type="protein sequence ID" value="OCX73463.1"/>
    <property type="molecule type" value="Genomic_DNA"/>
</dbReference>
<dbReference type="RefSeq" id="WP_065973966.1">
    <property type="nucleotide sequence ID" value="NZ_LWRY01000076.1"/>
</dbReference>
<name>A0A1C2IBY2_ACITH</name>
<evidence type="ECO:0000313" key="3">
    <source>
        <dbReference type="Proteomes" id="UP000095008"/>
    </source>
</evidence>
<dbReference type="OrthoDB" id="674231at2"/>
<sequence length="459" mass="52487">MKKQMCYLCDKPFDGVIVKKHDEHVIQNAIGGKLIGSDILCQSCGGRLGTQVDSYFAQAISGIAVLFDVPRDRGKAPITNAQVVVKDKENSLLESDIFLLNSDFSVTPVKPIYLKHEVAKTVTVFAPKAKTAKQYMQSKDLINLKSQDYEIIICTNVAEYIQKIILKVDTTSTALLRGMLKISIGFASLHGVKRADINHLFIGVDDLINDESTLRTIVFPYYPTTDEEMLYETEKSLHEDWFPNHQIYLFSNGCDLFCYVELFGTIQKYVHLSYRYSGPAIKEKYLQKSDTWDFNETGFLARTFSDLDLLARQLDVETKDMQWQDIQKKIFHQARIRAYSLDADSQVEKVRKLMGSVAMFSMINNLDRIEVAHQLLSRANKAKILLGMKWLEELKTDPMAAMRIIRDDFTSFRIGTPTHFCPDEVRKVSADNVKKYVTYKFYDLLCSCGKEDSLHYELA</sequence>
<gene>
    <name evidence="2" type="ORF">A6M23_07920</name>
</gene>
<reference evidence="2" key="1">
    <citation type="journal article" date="2016" name="Int. J. Mol. Sci.">
        <title>Comparative genomics of the extreme acidophile Acidithiobacillus thiooxidans reveals intraspecific divergence and niche adaptation.</title>
        <authorList>
            <person name="Zhang X."/>
            <person name="Feng X."/>
            <person name="Tao J."/>
            <person name="Ma L."/>
            <person name="Xiao Y."/>
            <person name="Liang Y."/>
            <person name="Liu X."/>
            <person name="Yin H."/>
        </authorList>
    </citation>
    <scope>NUCLEOTIDE SEQUENCE [LARGE SCALE GENOMIC DNA]</scope>
    <source>
        <strain evidence="2">DXS-W</strain>
    </source>
</reference>
<accession>A0A1C2IBY2</accession>
<dbReference type="Pfam" id="PF14279">
    <property type="entry name" value="HNH_5"/>
    <property type="match status" value="1"/>
</dbReference>
<organism evidence="2 3">
    <name type="scientific">Acidithiobacillus thiooxidans</name>
    <name type="common">Thiobacillus thiooxidans</name>
    <dbReference type="NCBI Taxonomy" id="930"/>
    <lineage>
        <taxon>Bacteria</taxon>
        <taxon>Pseudomonadati</taxon>
        <taxon>Pseudomonadota</taxon>
        <taxon>Acidithiobacillia</taxon>
        <taxon>Acidithiobacillales</taxon>
        <taxon>Acidithiobacillaceae</taxon>
        <taxon>Acidithiobacillus</taxon>
    </lineage>
</organism>
<proteinExistence type="predicted"/>